<evidence type="ECO:0000259" key="2">
    <source>
        <dbReference type="PROSITE" id="PS51677"/>
    </source>
</evidence>
<feature type="domain" description="NodB homology" evidence="2">
    <location>
        <begin position="54"/>
        <end position="247"/>
    </location>
</feature>
<reference evidence="3 4" key="1">
    <citation type="journal article" date="2019" name="Int. J. Syst. Evol. Microbiol.">
        <title>Clostridium fermenticellae sp. nov., isolated from the mud in a fermentation cellar for the production of the Chinese liquor, baijiu.</title>
        <authorList>
            <person name="Xu P.X."/>
            <person name="Chai L.J."/>
            <person name="Qiu T."/>
            <person name="Zhang X.J."/>
            <person name="Lu Z.M."/>
            <person name="Xiao C."/>
            <person name="Wang S.T."/>
            <person name="Shen C.H."/>
            <person name="Shi J.S."/>
            <person name="Xu Z.H."/>
        </authorList>
    </citation>
    <scope>NUCLEOTIDE SEQUENCE [LARGE SCALE GENOMIC DNA]</scope>
    <source>
        <strain evidence="3 4">JN500901</strain>
    </source>
</reference>
<evidence type="ECO:0000256" key="1">
    <source>
        <dbReference type="SAM" id="Phobius"/>
    </source>
</evidence>
<dbReference type="GO" id="GO:0016810">
    <property type="term" value="F:hydrolase activity, acting on carbon-nitrogen (but not peptide) bonds"/>
    <property type="evidence" value="ECO:0007669"/>
    <property type="project" value="InterPro"/>
</dbReference>
<dbReference type="PROSITE" id="PS51677">
    <property type="entry name" value="NODB"/>
    <property type="match status" value="1"/>
</dbReference>
<keyword evidence="1" id="KW-0472">Membrane</keyword>
<keyword evidence="1" id="KW-1133">Transmembrane helix</keyword>
<feature type="transmembrane region" description="Helical" evidence="1">
    <location>
        <begin position="6"/>
        <end position="23"/>
    </location>
</feature>
<dbReference type="GO" id="GO:0005975">
    <property type="term" value="P:carbohydrate metabolic process"/>
    <property type="evidence" value="ECO:0007669"/>
    <property type="project" value="InterPro"/>
</dbReference>
<organism evidence="3 4">
    <name type="scientific">Clostridium fermenticellae</name>
    <dbReference type="NCBI Taxonomy" id="2068654"/>
    <lineage>
        <taxon>Bacteria</taxon>
        <taxon>Bacillati</taxon>
        <taxon>Bacillota</taxon>
        <taxon>Clostridia</taxon>
        <taxon>Eubacteriales</taxon>
        <taxon>Clostridiaceae</taxon>
        <taxon>Clostridium</taxon>
    </lineage>
</organism>
<dbReference type="OrthoDB" id="258610at2"/>
<dbReference type="SUPFAM" id="SSF88713">
    <property type="entry name" value="Glycoside hydrolase/deacetylase"/>
    <property type="match status" value="1"/>
</dbReference>
<dbReference type="Proteomes" id="UP000266301">
    <property type="component" value="Chromosome"/>
</dbReference>
<dbReference type="KEGG" id="cfer:D4Z93_11435"/>
<dbReference type="PANTHER" id="PTHR10587:SF125">
    <property type="entry name" value="POLYSACCHARIDE DEACETYLASE YHEN-RELATED"/>
    <property type="match status" value="1"/>
</dbReference>
<evidence type="ECO:0000313" key="3">
    <source>
        <dbReference type="EMBL" id="AYD41097.1"/>
    </source>
</evidence>
<dbReference type="Gene3D" id="3.20.20.370">
    <property type="entry name" value="Glycoside hydrolase/deacetylase"/>
    <property type="match status" value="1"/>
</dbReference>
<dbReference type="Pfam" id="PF01522">
    <property type="entry name" value="Polysacc_deac_1"/>
    <property type="match status" value="1"/>
</dbReference>
<evidence type="ECO:0000313" key="4">
    <source>
        <dbReference type="Proteomes" id="UP000266301"/>
    </source>
</evidence>
<dbReference type="InterPro" id="IPR050248">
    <property type="entry name" value="Polysacc_deacetylase_ArnD"/>
</dbReference>
<accession>A0A386H5S4</accession>
<keyword evidence="4" id="KW-1185">Reference proteome</keyword>
<keyword evidence="1" id="KW-0812">Transmembrane</keyword>
<dbReference type="CDD" id="cd10944">
    <property type="entry name" value="CE4_SmPgdA_like"/>
    <property type="match status" value="1"/>
</dbReference>
<gene>
    <name evidence="3" type="ORF">D4Z93_11435</name>
</gene>
<dbReference type="RefSeq" id="WP_119973650.1">
    <property type="nucleotide sequence ID" value="NZ_CP032416.1"/>
</dbReference>
<dbReference type="PANTHER" id="PTHR10587">
    <property type="entry name" value="GLYCOSYL TRANSFERASE-RELATED"/>
    <property type="match status" value="1"/>
</dbReference>
<dbReference type="AlphaFoldDB" id="A0A386H5S4"/>
<sequence>MKKIIYSFTYTAFILLLLSAFIMPKEKRNLPTAGEVDNKQQNIQKSNEMPICSKKVYLTFDDGPSVNNTRKILKILNDNNVKATFFVVGIKSEENPDILKDISNSGMSIGIHTYSHDYKKIYKQVDSYLKDYENCKISINKITGKDPIDCVRLPGGSTNTIVSKDNLRYITRSLNKLGIDYIDWNVCSGDADSHVVAVEKIKKNIITQCRDKNLAVILMHDTYYKYFTVEALPDVIKYLKNQGFEFRTLGDLTKEEKDEMIKEGIMNRNL</sequence>
<dbReference type="InterPro" id="IPR002509">
    <property type="entry name" value="NODB_dom"/>
</dbReference>
<name>A0A386H5S4_9CLOT</name>
<proteinExistence type="predicted"/>
<dbReference type="InterPro" id="IPR011330">
    <property type="entry name" value="Glyco_hydro/deAcase_b/a-brl"/>
</dbReference>
<protein>
    <submittedName>
        <fullName evidence="3">Polysaccharide deacetylase</fullName>
    </submittedName>
</protein>
<dbReference type="EMBL" id="CP032416">
    <property type="protein sequence ID" value="AYD41097.1"/>
    <property type="molecule type" value="Genomic_DNA"/>
</dbReference>